<organism evidence="5">
    <name type="scientific">Aureococcus anophagefferens</name>
    <name type="common">Harmful bloom alga</name>
    <dbReference type="NCBI Taxonomy" id="44056"/>
    <lineage>
        <taxon>Eukaryota</taxon>
        <taxon>Sar</taxon>
        <taxon>Stramenopiles</taxon>
        <taxon>Ochrophyta</taxon>
        <taxon>Pelagophyceae</taxon>
        <taxon>Pelagomonadales</taxon>
        <taxon>Pelagomonadaceae</taxon>
        <taxon>Aureococcus</taxon>
    </lineage>
</organism>
<dbReference type="KEGG" id="aaf:AURANDRAFT_17827"/>
<keyword evidence="2" id="KW-0496">Mitochondrion</keyword>
<dbReference type="PANTHER" id="PTHR46281">
    <property type="entry name" value="CYTOCHROME C OXIDASE SUBUNIT 6B"/>
    <property type="match status" value="1"/>
</dbReference>
<dbReference type="Pfam" id="PF02297">
    <property type="entry name" value="COX6B"/>
    <property type="match status" value="1"/>
</dbReference>
<dbReference type="RefSeq" id="XP_009032591.1">
    <property type="nucleotide sequence ID" value="XM_009034343.1"/>
</dbReference>
<dbReference type="InterPro" id="IPR003213">
    <property type="entry name" value="Cyt_c_oxidase_su6B"/>
</dbReference>
<sequence>IKTTPPDKRFPTQNQANHCWNRAAAASDRYNEWVLCLKKTDGDEDACKPMRQFALSICPDDWYNKWDEEREEGTFSG</sequence>
<proteinExistence type="predicted"/>
<dbReference type="InterPro" id="IPR048280">
    <property type="entry name" value="COX6B-like"/>
</dbReference>
<comment type="subcellular location">
    <subcellularLocation>
        <location evidence="1">Mitochondrion</location>
    </subcellularLocation>
</comment>
<dbReference type="eggNOG" id="KOG3057">
    <property type="taxonomic scope" value="Eukaryota"/>
</dbReference>
<dbReference type="InParanoid" id="F0XWE0"/>
<dbReference type="InterPro" id="IPR036549">
    <property type="entry name" value="CX6/COA6-like_sf"/>
</dbReference>
<dbReference type="OMA" id="NEWIAKW"/>
<dbReference type="Gene3D" id="1.10.10.140">
    <property type="entry name" value="Cytochrome c oxidase, subunit VIb"/>
    <property type="match status" value="1"/>
</dbReference>
<evidence type="ECO:0000256" key="2">
    <source>
        <dbReference type="ARBA" id="ARBA00023128"/>
    </source>
</evidence>
<keyword evidence="3" id="KW-1015">Disulfide bond</keyword>
<dbReference type="SUPFAM" id="SSF47694">
    <property type="entry name" value="Cytochrome c oxidase subunit h"/>
    <property type="match status" value="1"/>
</dbReference>
<protein>
    <submittedName>
        <fullName evidence="4">Uncharacterized protein</fullName>
    </submittedName>
</protein>
<dbReference type="PANTHER" id="PTHR46281:SF8">
    <property type="entry name" value="CYTOCHROME C OXIDASE SUBUNIT 12, MITOCHONDRIAL"/>
    <property type="match status" value="1"/>
</dbReference>
<feature type="non-terminal residue" evidence="4">
    <location>
        <position position="1"/>
    </location>
</feature>
<dbReference type="OrthoDB" id="1107506at2759"/>
<keyword evidence="5" id="KW-1185">Reference proteome</keyword>
<evidence type="ECO:0000313" key="5">
    <source>
        <dbReference type="Proteomes" id="UP000002729"/>
    </source>
</evidence>
<dbReference type="AlphaFoldDB" id="F0XWE0"/>
<dbReference type="GO" id="GO:0045277">
    <property type="term" value="C:respiratory chain complex IV"/>
    <property type="evidence" value="ECO:0007669"/>
    <property type="project" value="InterPro"/>
</dbReference>
<dbReference type="GO" id="GO:0005739">
    <property type="term" value="C:mitochondrion"/>
    <property type="evidence" value="ECO:0007669"/>
    <property type="project" value="UniProtKB-SubCell"/>
</dbReference>
<evidence type="ECO:0000256" key="1">
    <source>
        <dbReference type="ARBA" id="ARBA00004173"/>
    </source>
</evidence>
<accession>F0XWE0</accession>
<dbReference type="Proteomes" id="UP000002729">
    <property type="component" value="Unassembled WGS sequence"/>
</dbReference>
<evidence type="ECO:0000313" key="4">
    <source>
        <dbReference type="EMBL" id="EGB12978.1"/>
    </source>
</evidence>
<dbReference type="GeneID" id="20218901"/>
<evidence type="ECO:0000256" key="3">
    <source>
        <dbReference type="ARBA" id="ARBA00023157"/>
    </source>
</evidence>
<gene>
    <name evidence="4" type="ORF">AURANDRAFT_17827</name>
</gene>
<name>F0XWE0_AURAN</name>
<reference evidence="4 5" key="1">
    <citation type="journal article" date="2011" name="Proc. Natl. Acad. Sci. U.S.A.">
        <title>Niche of harmful alga Aureococcus anophagefferens revealed through ecogenomics.</title>
        <authorList>
            <person name="Gobler C.J."/>
            <person name="Berry D.L."/>
            <person name="Dyhrman S.T."/>
            <person name="Wilhelm S.W."/>
            <person name="Salamov A."/>
            <person name="Lobanov A.V."/>
            <person name="Zhang Y."/>
            <person name="Collier J.L."/>
            <person name="Wurch L.L."/>
            <person name="Kustka A.B."/>
            <person name="Dill B.D."/>
            <person name="Shah M."/>
            <person name="VerBerkmoes N.C."/>
            <person name="Kuo A."/>
            <person name="Terry A."/>
            <person name="Pangilinan J."/>
            <person name="Lindquist E.A."/>
            <person name="Lucas S."/>
            <person name="Paulsen I.T."/>
            <person name="Hattenrath-Lehmann T.K."/>
            <person name="Talmage S.C."/>
            <person name="Walker E.A."/>
            <person name="Koch F."/>
            <person name="Burson A.M."/>
            <person name="Marcoval M.A."/>
            <person name="Tang Y.Z."/>
            <person name="Lecleir G.R."/>
            <person name="Coyne K.J."/>
            <person name="Berg G.M."/>
            <person name="Bertrand E.M."/>
            <person name="Saito M.A."/>
            <person name="Gladyshev V.N."/>
            <person name="Grigoriev I.V."/>
        </authorList>
    </citation>
    <scope>NUCLEOTIDE SEQUENCE [LARGE SCALE GENOMIC DNA]</scope>
    <source>
        <strain evidence="5">CCMP 1984</strain>
    </source>
</reference>
<dbReference type="EMBL" id="GL833120">
    <property type="protein sequence ID" value="EGB12978.1"/>
    <property type="molecule type" value="Genomic_DNA"/>
</dbReference>
<feature type="non-terminal residue" evidence="4">
    <location>
        <position position="77"/>
    </location>
</feature>